<dbReference type="InterPro" id="IPR000297">
    <property type="entry name" value="PPIase_PpiC"/>
</dbReference>
<comment type="similarity">
    <text evidence="8">Belongs to the PpiD chaperone family.</text>
</comment>
<evidence type="ECO:0000256" key="2">
    <source>
        <dbReference type="ARBA" id="ARBA00022475"/>
    </source>
</evidence>
<dbReference type="EMBL" id="FPJE01000046">
    <property type="protein sequence ID" value="SFW77543.1"/>
    <property type="molecule type" value="Genomic_DNA"/>
</dbReference>
<keyword evidence="2" id="KW-1003">Cell membrane</keyword>
<dbReference type="SUPFAM" id="SSF109998">
    <property type="entry name" value="Triger factor/SurA peptide-binding domain-like"/>
    <property type="match status" value="1"/>
</dbReference>
<evidence type="ECO:0000256" key="10">
    <source>
        <dbReference type="ARBA" id="ARBA00042775"/>
    </source>
</evidence>
<dbReference type="GO" id="GO:0005886">
    <property type="term" value="C:plasma membrane"/>
    <property type="evidence" value="ECO:0007669"/>
    <property type="project" value="UniProtKB-SubCell"/>
</dbReference>
<dbReference type="PROSITE" id="PS01096">
    <property type="entry name" value="PPIC_PPIASE_1"/>
    <property type="match status" value="1"/>
</dbReference>
<proteinExistence type="inferred from homology"/>
<evidence type="ECO:0000313" key="13">
    <source>
        <dbReference type="EMBL" id="SFW77543.1"/>
    </source>
</evidence>
<dbReference type="InterPro" id="IPR023058">
    <property type="entry name" value="PPIase_PpiC_CS"/>
</dbReference>
<accession>A0A1K1S0D9</accession>
<keyword evidence="11" id="KW-0697">Rotamase</keyword>
<feature type="domain" description="PpiC" evidence="12">
    <location>
        <begin position="347"/>
        <end position="453"/>
    </location>
</feature>
<reference evidence="13 14" key="1">
    <citation type="submission" date="2016-11" db="EMBL/GenBank/DDBJ databases">
        <authorList>
            <person name="Jaros S."/>
            <person name="Januszkiewicz K."/>
            <person name="Wedrychowicz H."/>
        </authorList>
    </citation>
    <scope>NUCLEOTIDE SEQUENCE [LARGE SCALE GENOMIC DNA]</scope>
    <source>
        <strain evidence="13 14">CGMCC 1.12145</strain>
    </source>
</reference>
<dbReference type="Proteomes" id="UP000182248">
    <property type="component" value="Unassembled WGS sequence"/>
</dbReference>
<dbReference type="InterPro" id="IPR027304">
    <property type="entry name" value="Trigger_fact/SurA_dom_sf"/>
</dbReference>
<evidence type="ECO:0000256" key="9">
    <source>
        <dbReference type="ARBA" id="ARBA00040743"/>
    </source>
</evidence>
<dbReference type="Pfam" id="PF13623">
    <property type="entry name" value="SurA_N_2"/>
    <property type="match status" value="1"/>
</dbReference>
<protein>
    <recommendedName>
        <fullName evidence="9">Periplasmic chaperone PpiD</fullName>
    </recommendedName>
    <alternativeName>
        <fullName evidence="10">Periplasmic folding chaperone</fullName>
    </alternativeName>
</protein>
<dbReference type="PROSITE" id="PS50198">
    <property type="entry name" value="PPIC_PPIASE_2"/>
    <property type="match status" value="1"/>
</dbReference>
<gene>
    <name evidence="13" type="ORF">SAMN02927921_04240</name>
</gene>
<dbReference type="SUPFAM" id="SSF54534">
    <property type="entry name" value="FKBP-like"/>
    <property type="match status" value="1"/>
</dbReference>
<evidence type="ECO:0000256" key="1">
    <source>
        <dbReference type="ARBA" id="ARBA00004382"/>
    </source>
</evidence>
<dbReference type="STRING" id="1150368.SAMN02927921_04240"/>
<dbReference type="RefSeq" id="WP_072319452.1">
    <property type="nucleotide sequence ID" value="NZ_FPJE01000046.1"/>
</dbReference>
<evidence type="ECO:0000256" key="6">
    <source>
        <dbReference type="ARBA" id="ARBA00023136"/>
    </source>
</evidence>
<dbReference type="Gene3D" id="3.10.50.40">
    <property type="match status" value="1"/>
</dbReference>
<keyword evidence="3" id="KW-0997">Cell inner membrane</keyword>
<evidence type="ECO:0000256" key="4">
    <source>
        <dbReference type="ARBA" id="ARBA00022692"/>
    </source>
</evidence>
<evidence type="ECO:0000256" key="11">
    <source>
        <dbReference type="PROSITE-ProRule" id="PRU00278"/>
    </source>
</evidence>
<evidence type="ECO:0000256" key="5">
    <source>
        <dbReference type="ARBA" id="ARBA00022989"/>
    </source>
</evidence>
<comment type="subcellular location">
    <subcellularLocation>
        <location evidence="1">Cell inner membrane</location>
        <topology evidence="1">Single-pass type II membrane protein</topology>
        <orientation evidence="1">Periplasmic side</orientation>
    </subcellularLocation>
</comment>
<keyword evidence="4" id="KW-0812">Transmembrane</keyword>
<keyword evidence="14" id="KW-1185">Reference proteome</keyword>
<dbReference type="InterPro" id="IPR052029">
    <property type="entry name" value="PpiD_chaperone"/>
</dbReference>
<evidence type="ECO:0000259" key="12">
    <source>
        <dbReference type="PROSITE" id="PS50198"/>
    </source>
</evidence>
<name>A0A1K1S0D9_9FLAO</name>
<dbReference type="PANTHER" id="PTHR47529">
    <property type="entry name" value="PEPTIDYL-PROLYL CIS-TRANS ISOMERASE D"/>
    <property type="match status" value="1"/>
</dbReference>
<dbReference type="InterPro" id="IPR046357">
    <property type="entry name" value="PPIase_dom_sf"/>
</dbReference>
<dbReference type="OrthoDB" id="9812372at2"/>
<evidence type="ECO:0000256" key="3">
    <source>
        <dbReference type="ARBA" id="ARBA00022519"/>
    </source>
</evidence>
<keyword evidence="6" id="KW-0472">Membrane</keyword>
<evidence type="ECO:0000256" key="7">
    <source>
        <dbReference type="ARBA" id="ARBA00023186"/>
    </source>
</evidence>
<evidence type="ECO:0000313" key="14">
    <source>
        <dbReference type="Proteomes" id="UP000182248"/>
    </source>
</evidence>
<dbReference type="GO" id="GO:0003755">
    <property type="term" value="F:peptidyl-prolyl cis-trans isomerase activity"/>
    <property type="evidence" value="ECO:0007669"/>
    <property type="project" value="UniProtKB-KW"/>
</dbReference>
<dbReference type="PANTHER" id="PTHR47529:SF1">
    <property type="entry name" value="PERIPLASMIC CHAPERONE PPID"/>
    <property type="match status" value="1"/>
</dbReference>
<dbReference type="AlphaFoldDB" id="A0A1K1S0D9"/>
<dbReference type="Pfam" id="PF13616">
    <property type="entry name" value="Rotamase_3"/>
    <property type="match status" value="1"/>
</dbReference>
<organism evidence="13 14">
    <name type="scientific">Sinomicrobium oceani</name>
    <dbReference type="NCBI Taxonomy" id="1150368"/>
    <lineage>
        <taxon>Bacteria</taxon>
        <taxon>Pseudomonadati</taxon>
        <taxon>Bacteroidota</taxon>
        <taxon>Flavobacteriia</taxon>
        <taxon>Flavobacteriales</taxon>
        <taxon>Flavobacteriaceae</taxon>
        <taxon>Sinomicrobium</taxon>
    </lineage>
</organism>
<keyword evidence="5" id="KW-1133">Transmembrane helix</keyword>
<sequence length="703" mass="77557">MAVLEKIRKRSLILILVIGLALFSFVISDLFRNGGGLNSNTSSIGEVNGEALPRADFADEVEYFSRQYGERASTVQVVNQVWERQVRSMLLDQQCEELGINIEKDQIINVVKSNPAFAQDSTFLNDAGVFDEEKFIEFIADLRLNNPGAYEQWKLQEDALIKSAMEQTYFNLVKAGVGATLKEGELAYKLENDKVDIRYVRVPYNSIADSLVSVSTGEIQNYIDNHKEEYRDEASRDIQYVFFEEKPSDEDDAEIKKSITSLLNARVEYNSATEKNDTLPGFRTVTDVEGFVNANSDIPFDSTYVAKKDLPSVVADTLFSLGVGQVYGPYKEGNYYKISRMLNKRANGSVKASHILIQYAGGNRSNPDVTRSKEEAEAKAKEVLAEAQKSGADFAQLARENSDGPTASRGGDLGYFTKGNMVKPFEDFVFSNAVGKIGLVETDFGFHVIKIDDKQDVVQIATIARQVEPSQNTINDLFTEATKFEMTALDKNFTDVAKEMDYRVRPVNNLKAMDELLPGLGNQRAVVQWAFNEETGAGDIKRFDIPTGYIIAQLTNKRKAGVAKAKDVSALVTPIIRKQKKAELIKEKSNTGSLDEFAKSNNVSVATATGLNMKSPTISGAGREPKVVGTAFALSEGATSGVIEGRDGAYMVTVTKKTEAPAMDNYSTYANTLKSTNRNAVNSQVLTALKDAAEIKDNRSVFY</sequence>
<keyword evidence="7" id="KW-0143">Chaperone</keyword>
<keyword evidence="11 13" id="KW-0413">Isomerase</keyword>
<evidence type="ECO:0000256" key="8">
    <source>
        <dbReference type="ARBA" id="ARBA00038408"/>
    </source>
</evidence>